<proteinExistence type="predicted"/>
<dbReference type="Proteomes" id="UP000693804">
    <property type="component" value="Segment"/>
</dbReference>
<name>A0A8E4ZL56_9CAUD</name>
<evidence type="ECO:0000313" key="1">
    <source>
        <dbReference type="EMBL" id="QQV89975.1"/>
    </source>
</evidence>
<sequence>MKNIITILLLLCSTIAISQVKAKQVRVDAASEGIVAINVEDALIELNSKIGGSLDPADQTKLDNITVTQAVNLDDIESKANSALQTETDPNLTKINVEGLGISYTSLTDVPTGGSSSFADLTGSPSDNTQLANELNSKVSFDNTTANSVEIGIVGGNSSDNAYVLIDNSGGSGGSWGDGGGSSNYVIKGENTITSNFTVKNSDGAGLSITNGNGGATNISGGIFPSDRTELIVSSNSIEALGYSNADITALGDRAVITKSYADANYGGGGSGTGLENIVEDLTPELGGNLDADGFGISGLSGISTKSILFTQLNANIDIKSNISGDLTYFKTISNDSTYGNTSIGYSALGALYGYESLDRSTAVGAFALKSASQSDNTAMGYGSLSGVIDGVQNTAIGSESAMFGNTNSVTAIGYQAGSYIEGGVLKNNLSGSSNSVFIGALTRAKDSVSGQNQIVIGYRATGNGVNTVTIGNSSITENYFNGEILLNGVEQKKQTSGASRPLTPDIGDSHFDTALGYPIWYNGTNWVDSTGTTR</sequence>
<dbReference type="Gene3D" id="2.150.10.10">
    <property type="entry name" value="Serralysin-like metalloprotease, C-terminal"/>
    <property type="match status" value="1"/>
</dbReference>
<accession>A0A8E4ZL56</accession>
<organism evidence="1 2">
    <name type="scientific">Cellulophaga phage Ingeline_1</name>
    <dbReference type="NCBI Taxonomy" id="2745674"/>
    <lineage>
        <taxon>Viruses</taxon>
        <taxon>Duplodnaviria</taxon>
        <taxon>Heunggongvirae</taxon>
        <taxon>Uroviricota</taxon>
        <taxon>Caudoviricetes</taxon>
        <taxon>Duneviridae</taxon>
        <taxon>Ingelinevirus</taxon>
        <taxon>Ingelinevirus ingeline</taxon>
    </lineage>
</organism>
<dbReference type="EMBL" id="MT732435">
    <property type="protein sequence ID" value="QQV89975.1"/>
    <property type="molecule type" value="Genomic_DNA"/>
</dbReference>
<gene>
    <name evidence="1" type="ORF">Ingeline1_31</name>
</gene>
<reference evidence="1" key="1">
    <citation type="submission" date="2020-07" db="EMBL/GenBank/DDBJ databases">
        <title>Highly diverse flavobacterial phages as mortality factor during North Sea spring blooms.</title>
        <authorList>
            <person name="Bartlau N."/>
            <person name="Wichels A."/>
            <person name="Krohne G."/>
            <person name="Adriaenssens E.M."/>
            <person name="Heins A."/>
            <person name="Fuchs B.M."/>
            <person name="Amann R."/>
            <person name="Moraru C."/>
        </authorList>
    </citation>
    <scope>NUCLEOTIDE SEQUENCE</scope>
</reference>
<dbReference type="InterPro" id="IPR011049">
    <property type="entry name" value="Serralysin-like_metalloprot_C"/>
</dbReference>
<protein>
    <submittedName>
        <fullName evidence="1">Structural protein</fullName>
    </submittedName>
</protein>
<evidence type="ECO:0000313" key="2">
    <source>
        <dbReference type="Proteomes" id="UP000693804"/>
    </source>
</evidence>
<keyword evidence="2" id="KW-1185">Reference proteome</keyword>
<dbReference type="SUPFAM" id="SSF101967">
    <property type="entry name" value="Adhesin YadA, collagen-binding domain"/>
    <property type="match status" value="1"/>
</dbReference>